<protein>
    <submittedName>
        <fullName evidence="3">Uncharacterized protein</fullName>
    </submittedName>
</protein>
<evidence type="ECO:0000313" key="4">
    <source>
        <dbReference type="Proteomes" id="UP000268093"/>
    </source>
</evidence>
<feature type="non-terminal residue" evidence="3">
    <location>
        <position position="113"/>
    </location>
</feature>
<evidence type="ECO:0000256" key="2">
    <source>
        <dbReference type="SAM" id="Phobius"/>
    </source>
</evidence>
<sequence>MVFSHWRVYALFLDLDNPTANSKSCYARKFITSFPYIVSSSTYVLFSLTAAILVKISADVIATRCASPTAQPDLKVVYFAAGSGIAEVKTILGGFVIRKFLGIQTLIVKIIGS</sequence>
<keyword evidence="2" id="KW-0472">Membrane</keyword>
<accession>A0A433ANI9</accession>
<keyword evidence="2" id="KW-1133">Transmembrane helix</keyword>
<evidence type="ECO:0000313" key="3">
    <source>
        <dbReference type="EMBL" id="RUP04127.1"/>
    </source>
</evidence>
<dbReference type="GO" id="GO:0005247">
    <property type="term" value="F:voltage-gated chloride channel activity"/>
    <property type="evidence" value="ECO:0007669"/>
    <property type="project" value="TreeGrafter"/>
</dbReference>
<keyword evidence="1" id="KW-0813">Transport</keyword>
<dbReference type="PANTHER" id="PTHR45711">
    <property type="entry name" value="CHLORIDE CHANNEL PROTEIN"/>
    <property type="match status" value="1"/>
</dbReference>
<dbReference type="GO" id="GO:0005886">
    <property type="term" value="C:plasma membrane"/>
    <property type="evidence" value="ECO:0007669"/>
    <property type="project" value="TreeGrafter"/>
</dbReference>
<dbReference type="AlphaFoldDB" id="A0A433ANI9"/>
<proteinExistence type="predicted"/>
<dbReference type="OrthoDB" id="431497at2759"/>
<evidence type="ECO:0000256" key="1">
    <source>
        <dbReference type="ARBA" id="ARBA00023065"/>
    </source>
</evidence>
<dbReference type="GO" id="GO:0005794">
    <property type="term" value="C:Golgi apparatus"/>
    <property type="evidence" value="ECO:0007669"/>
    <property type="project" value="TreeGrafter"/>
</dbReference>
<keyword evidence="4" id="KW-1185">Reference proteome</keyword>
<feature type="transmembrane region" description="Helical" evidence="2">
    <location>
        <begin position="34"/>
        <end position="54"/>
    </location>
</feature>
<keyword evidence="1" id="KW-0406">Ion transport</keyword>
<dbReference type="PANTHER" id="PTHR45711:SF6">
    <property type="entry name" value="CHLORIDE CHANNEL PROTEIN"/>
    <property type="match status" value="1"/>
</dbReference>
<organism evidence="3 4">
    <name type="scientific">Jimgerdemannia flammicorona</name>
    <dbReference type="NCBI Taxonomy" id="994334"/>
    <lineage>
        <taxon>Eukaryota</taxon>
        <taxon>Fungi</taxon>
        <taxon>Fungi incertae sedis</taxon>
        <taxon>Mucoromycota</taxon>
        <taxon>Mucoromycotina</taxon>
        <taxon>Endogonomycetes</taxon>
        <taxon>Endogonales</taxon>
        <taxon>Endogonaceae</taxon>
        <taxon>Jimgerdemannia</taxon>
    </lineage>
</organism>
<dbReference type="GO" id="GO:0005769">
    <property type="term" value="C:early endosome"/>
    <property type="evidence" value="ECO:0007669"/>
    <property type="project" value="TreeGrafter"/>
</dbReference>
<name>A0A433ANI9_9FUNG</name>
<keyword evidence="2" id="KW-0812">Transmembrane</keyword>
<dbReference type="Gene3D" id="1.10.3080.10">
    <property type="entry name" value="Clc chloride channel"/>
    <property type="match status" value="1"/>
</dbReference>
<gene>
    <name evidence="3" type="ORF">BC936DRAFT_140560</name>
</gene>
<dbReference type="EMBL" id="RBNI01017312">
    <property type="protein sequence ID" value="RUP04127.1"/>
    <property type="molecule type" value="Genomic_DNA"/>
</dbReference>
<reference evidence="3 4" key="1">
    <citation type="journal article" date="2018" name="New Phytol.">
        <title>Phylogenomics of Endogonaceae and evolution of mycorrhizas within Mucoromycota.</title>
        <authorList>
            <person name="Chang Y."/>
            <person name="Desiro A."/>
            <person name="Na H."/>
            <person name="Sandor L."/>
            <person name="Lipzen A."/>
            <person name="Clum A."/>
            <person name="Barry K."/>
            <person name="Grigoriev I.V."/>
            <person name="Martin F.M."/>
            <person name="Stajich J.E."/>
            <person name="Smith M.E."/>
            <person name="Bonito G."/>
            <person name="Spatafora J.W."/>
        </authorList>
    </citation>
    <scope>NUCLEOTIDE SEQUENCE [LARGE SCALE GENOMIC DNA]</scope>
    <source>
        <strain evidence="3 4">GMNB39</strain>
    </source>
</reference>
<comment type="caution">
    <text evidence="3">The sequence shown here is derived from an EMBL/GenBank/DDBJ whole genome shotgun (WGS) entry which is preliminary data.</text>
</comment>
<dbReference type="Proteomes" id="UP000268093">
    <property type="component" value="Unassembled WGS sequence"/>
</dbReference>